<dbReference type="EMBL" id="JAPDRK010000011">
    <property type="protein sequence ID" value="KAJ9607752.1"/>
    <property type="molecule type" value="Genomic_DNA"/>
</dbReference>
<name>A0AA39CGU7_9EURO</name>
<keyword evidence="6" id="KW-1185">Reference proteome</keyword>
<evidence type="ECO:0000313" key="6">
    <source>
        <dbReference type="Proteomes" id="UP001172673"/>
    </source>
</evidence>
<evidence type="ECO:0000256" key="1">
    <source>
        <dbReference type="ARBA" id="ARBA00022729"/>
    </source>
</evidence>
<dbReference type="Pfam" id="PF13517">
    <property type="entry name" value="FG-GAP_3"/>
    <property type="match status" value="2"/>
</dbReference>
<organism evidence="5 6">
    <name type="scientific">Cladophialophora chaetospira</name>
    <dbReference type="NCBI Taxonomy" id="386627"/>
    <lineage>
        <taxon>Eukaryota</taxon>
        <taxon>Fungi</taxon>
        <taxon>Dikarya</taxon>
        <taxon>Ascomycota</taxon>
        <taxon>Pezizomycotina</taxon>
        <taxon>Eurotiomycetes</taxon>
        <taxon>Chaetothyriomycetidae</taxon>
        <taxon>Chaetothyriales</taxon>
        <taxon>Herpotrichiellaceae</taxon>
        <taxon>Cladophialophora</taxon>
    </lineage>
</organism>
<dbReference type="InterPro" id="IPR028994">
    <property type="entry name" value="Integrin_alpha_N"/>
</dbReference>
<evidence type="ECO:0000256" key="3">
    <source>
        <dbReference type="SAM" id="SignalP"/>
    </source>
</evidence>
<evidence type="ECO:0000313" key="5">
    <source>
        <dbReference type="EMBL" id="KAJ9607752.1"/>
    </source>
</evidence>
<feature type="chain" id="PRO_5041336545" description="SGNH hydrolase-type esterase domain-containing protein" evidence="3">
    <location>
        <begin position="21"/>
        <end position="1023"/>
    </location>
</feature>
<dbReference type="PANTHER" id="PTHR37981:SF1">
    <property type="entry name" value="SGNH HYDROLASE-TYPE ESTERASE DOMAIN-CONTAINING PROTEIN"/>
    <property type="match status" value="1"/>
</dbReference>
<feature type="region of interest" description="Disordered" evidence="2">
    <location>
        <begin position="338"/>
        <end position="359"/>
    </location>
</feature>
<feature type="signal peptide" evidence="3">
    <location>
        <begin position="1"/>
        <end position="20"/>
    </location>
</feature>
<feature type="domain" description="SGNH hydrolase-type esterase" evidence="4">
    <location>
        <begin position="441"/>
        <end position="636"/>
    </location>
</feature>
<reference evidence="5" key="1">
    <citation type="submission" date="2022-10" db="EMBL/GenBank/DDBJ databases">
        <title>Culturing micro-colonial fungi from biological soil crusts in the Mojave desert and describing Neophaeococcomyces mojavensis, and introducing the new genera and species Taxawa tesnikishii.</title>
        <authorList>
            <person name="Kurbessoian T."/>
            <person name="Stajich J.E."/>
        </authorList>
    </citation>
    <scope>NUCLEOTIDE SEQUENCE</scope>
    <source>
        <strain evidence="5">TK_41</strain>
    </source>
</reference>
<dbReference type="InterPro" id="IPR013830">
    <property type="entry name" value="SGNH_hydro"/>
</dbReference>
<dbReference type="AlphaFoldDB" id="A0AA39CGU7"/>
<dbReference type="SUPFAM" id="SSF52266">
    <property type="entry name" value="SGNH hydrolase"/>
    <property type="match status" value="2"/>
</dbReference>
<dbReference type="SUPFAM" id="SSF69318">
    <property type="entry name" value="Integrin alpha N-terminal domain"/>
    <property type="match status" value="1"/>
</dbReference>
<dbReference type="InterPro" id="IPR037460">
    <property type="entry name" value="SEST-like"/>
</dbReference>
<proteinExistence type="predicted"/>
<dbReference type="InterPro" id="IPR013517">
    <property type="entry name" value="FG-GAP"/>
</dbReference>
<dbReference type="GO" id="GO:0016788">
    <property type="term" value="F:hydrolase activity, acting on ester bonds"/>
    <property type="evidence" value="ECO:0007669"/>
    <property type="project" value="InterPro"/>
</dbReference>
<gene>
    <name evidence="5" type="ORF">H2200_007830</name>
</gene>
<dbReference type="Proteomes" id="UP001172673">
    <property type="component" value="Unassembled WGS sequence"/>
</dbReference>
<accession>A0AA39CGU7</accession>
<keyword evidence="1 3" id="KW-0732">Signal</keyword>
<evidence type="ECO:0000256" key="2">
    <source>
        <dbReference type="SAM" id="MobiDB-lite"/>
    </source>
</evidence>
<dbReference type="PANTHER" id="PTHR37981">
    <property type="entry name" value="LIPASE 2"/>
    <property type="match status" value="1"/>
</dbReference>
<comment type="caution">
    <text evidence="5">The sequence shown here is derived from an EMBL/GenBank/DDBJ whole genome shotgun (WGS) entry which is preliminary data.</text>
</comment>
<evidence type="ECO:0000259" key="4">
    <source>
        <dbReference type="Pfam" id="PF13472"/>
    </source>
</evidence>
<dbReference type="Gene3D" id="3.40.50.1110">
    <property type="entry name" value="SGNH hydrolase"/>
    <property type="match status" value="2"/>
</dbReference>
<sequence>MLTTFLHLFLAYALIHPSFAMPLDVWTNATLPLLEERTSPKGDWSSPPVPSNNVNGKTFLDYIILGESFASGPGAGAVFPGDTKIGGKDCVRRVGAWGSQLFQSSLFQNSAPNGYGVPQEHFLACSGADTDFIRQQEPWSTSIGTAGVTVLSTGGNDVEFGKILRYCFIYREDNINNRIICDDLLSKVNGAVFGENLYNAYFALIDGLYNGMKWSARPGSGVVRATALYQTAYPQFFEEYTTQCDNVHLGFPFVSPYAVQSLRQKINSGTQLLNSMMAYWIDQVNVKYGAYPQYFMKQVNPDWQFTGHRFCDPAFTEPYYGPNGYWFQLSAAADSSAGVSASSPAPGKTSDYAQWNPQTCNPDGITDDDWYNALGCEVAQMIANGTAPNPLPSIASGSGGSFDKTFHPRILGHGAIASQLQEALRYQQGQSPSGQNLRIMAIGDSITAGFKSSEGSGFRKGLYDILSQGNSVSFVGSQLSGTSNAPWTASEGRSGYTTDQIYQVVLGNPVGKYQPNVVILMIGTNDIDRSGGDPQSVTNALNNLRLIINTIQSTKPDISLIVGHIPPNGNSANFGPTLSTLQKLVITYNAGINQLVNQLNSQNAGKYKKILVHHTTCSDNPIDKADALHPNDRGYAKLASDFAEAISIVSNAGLISAPSAVTTPSDPQHIPCNDKPNWIPNGQIANGAGLGKNRYPDITCTKNPSGSGGQCYCVNPLYPSTDARYSYVLPLTGDDCSQMSYTLINAVHFADLDGDGYQDYLWVGPGGQVQLFQNGGPKDRSQTLDLAQVIWYPRGEIASGVGGERQEIQFGDLNGDGRADYLWVHANGSVSAWINGGLTVDSNGKGSVGWLPQGIIASGIGAPGSHITFADLNGDGRVEYLAVNSVGNVEAYLNANALIDNGPNAGHRNWIPQGFIFTTANAARNNTQFADMDGDGRADYLQVTVSGSGQVLEWKNNGGADSGTRAAVINWSPIGSLTGGDGSSGANVMFADLDGDGRAEYLEVDPNTSGVTAYFNGCPGVVG</sequence>
<protein>
    <recommendedName>
        <fullName evidence="4">SGNH hydrolase-type esterase domain-containing protein</fullName>
    </recommendedName>
</protein>
<dbReference type="InterPro" id="IPR036514">
    <property type="entry name" value="SGNH_hydro_sf"/>
</dbReference>
<dbReference type="GO" id="GO:0006629">
    <property type="term" value="P:lipid metabolic process"/>
    <property type="evidence" value="ECO:0007669"/>
    <property type="project" value="TreeGrafter"/>
</dbReference>
<dbReference type="Pfam" id="PF13472">
    <property type="entry name" value="Lipase_GDSL_2"/>
    <property type="match status" value="1"/>
</dbReference>